<feature type="domain" description="NACHT" evidence="4">
    <location>
        <begin position="253"/>
        <end position="567"/>
    </location>
</feature>
<dbReference type="RefSeq" id="XP_038062673.1">
    <property type="nucleotide sequence ID" value="XM_038206745.1"/>
</dbReference>
<dbReference type="CDD" id="cd00267">
    <property type="entry name" value="ABC_ATPase"/>
    <property type="match status" value="1"/>
</dbReference>
<dbReference type="Proteomes" id="UP000887568">
    <property type="component" value="Unplaced"/>
</dbReference>
<dbReference type="SUPFAM" id="SSF52540">
    <property type="entry name" value="P-loop containing nucleoside triphosphate hydrolases"/>
    <property type="match status" value="1"/>
</dbReference>
<dbReference type="AlphaFoldDB" id="A0A914AG18"/>
<organism evidence="5 6">
    <name type="scientific">Patiria miniata</name>
    <name type="common">Bat star</name>
    <name type="synonym">Asterina miniata</name>
    <dbReference type="NCBI Taxonomy" id="46514"/>
    <lineage>
        <taxon>Eukaryota</taxon>
        <taxon>Metazoa</taxon>
        <taxon>Echinodermata</taxon>
        <taxon>Eleutherozoa</taxon>
        <taxon>Asterozoa</taxon>
        <taxon>Asteroidea</taxon>
        <taxon>Valvatacea</taxon>
        <taxon>Valvatida</taxon>
        <taxon>Asterinidae</taxon>
        <taxon>Patiria</taxon>
    </lineage>
</organism>
<evidence type="ECO:0000256" key="1">
    <source>
        <dbReference type="ARBA" id="ARBA00022741"/>
    </source>
</evidence>
<dbReference type="Pfam" id="PF05729">
    <property type="entry name" value="NACHT"/>
    <property type="match status" value="1"/>
</dbReference>
<evidence type="ECO:0000313" key="5">
    <source>
        <dbReference type="EnsemblMetazoa" id="XP_038062673.1"/>
    </source>
</evidence>
<evidence type="ECO:0000256" key="2">
    <source>
        <dbReference type="ARBA" id="ARBA00022840"/>
    </source>
</evidence>
<feature type="region of interest" description="Disordered" evidence="3">
    <location>
        <begin position="1"/>
        <end position="129"/>
    </location>
</feature>
<feature type="compositionally biased region" description="Polar residues" evidence="3">
    <location>
        <begin position="13"/>
        <end position="113"/>
    </location>
</feature>
<keyword evidence="1" id="KW-0547">Nucleotide-binding</keyword>
<dbReference type="PANTHER" id="PTHR46312:SF2">
    <property type="entry name" value="NUCLEOTIDE-BINDING OLIGOMERIZATION DOMAIN-CONTAINING PROTEIN 2-LIKE"/>
    <property type="match status" value="1"/>
</dbReference>
<reference evidence="5" key="1">
    <citation type="submission" date="2022-11" db="UniProtKB">
        <authorList>
            <consortium name="EnsemblMetazoa"/>
        </authorList>
    </citation>
    <scope>IDENTIFICATION</scope>
</reference>
<dbReference type="PROSITE" id="PS50837">
    <property type="entry name" value="NACHT"/>
    <property type="match status" value="1"/>
</dbReference>
<evidence type="ECO:0000256" key="3">
    <source>
        <dbReference type="SAM" id="MobiDB-lite"/>
    </source>
</evidence>
<proteinExistence type="predicted"/>
<evidence type="ECO:0000259" key="4">
    <source>
        <dbReference type="PROSITE" id="PS50837"/>
    </source>
</evidence>
<dbReference type="EnsemblMetazoa" id="XM_038206745.1">
    <property type="protein sequence ID" value="XP_038062673.1"/>
    <property type="gene ID" value="LOC119733168"/>
</dbReference>
<dbReference type="GO" id="GO:0005524">
    <property type="term" value="F:ATP binding"/>
    <property type="evidence" value="ECO:0007669"/>
    <property type="project" value="UniProtKB-KW"/>
</dbReference>
<dbReference type="PRINTS" id="PR00364">
    <property type="entry name" value="DISEASERSIST"/>
</dbReference>
<dbReference type="Gene3D" id="3.80.10.10">
    <property type="entry name" value="Ribonuclease Inhibitor"/>
    <property type="match status" value="3"/>
</dbReference>
<dbReference type="OMA" id="MDTLWEL"/>
<dbReference type="InterPro" id="IPR027417">
    <property type="entry name" value="P-loop_NTPase"/>
</dbReference>
<sequence>MDAQSEAACQRTDVPTTLQQSEAACQRTDVPTTLQQSEAASQQTDVTTTMQQSEAASQQTDAPATMQQSEAASQQTDAPATMQQSEAASQQSDGPTTMQQEAQVHASVPSTAIDSPRPTGTIGNTGTVAGNHNPIIVGSSRVQFNYNFPLEGPGVPAPRLQQSQRPDQEPRLRAPSYQDVGNKTRAILMKWYKKTHSYVQLNPGVPDDQRPIVGIYTKVQIRTKKGTVEEQFTDEIAYSTEYEKIFKCLNDFDRLILFGKGGVGKSTIFDMIAYDWADESNEILNRFKLVFLLKMCALVQESDLVDSTFDQLLGEDSGIAKDELDIFILANPSEVLILLDGFDEMKTKSLDAASFGSVLNALNRTRYRDCVIFVSTRPSHFETLMSKTLVQNPCTHVEVLGFNEEDVKTYVLKFYDKDPDSGNELIQTIGKSTTLRDFATNPMLLLLMCLLWGEKKQLPETTSRLFTKAVNYMFTRKDEDTKTPEKRKANVSGTVIAIGQTALRGLMSANQQFSFQEDEFEPKALDLALKAGILNQQRVIKHRESHNNIQFMHKTVQEFCAAKYLQSVHMSNPGFGKRMVYKVVAFGKFQNYLRQLCRTMEGVYASEFLLSFCSGDNEKCMTDIVKLLDRKFSKDPHRPRYQSNVIRVISQNCFFESQSVNVPRCLTSDSNIPSDIYVRGNNDLHSLIYLLEIFCRSDSHTAKLARIETITLCNVFLVSDIAFSLCYMKNLSKLMLRECPLVKGDLEKTLSSLRNQHLTSLSIKDCTCSALGHTFRVVEWAPHMKHLTSLDTLQISNCDLQGTDMLIVLAEGNVPKLTDLVLTYSMALSGTAELWAKELPTMTLLSRLELSWCNLTATDFEHIVAEVCDMPRLTALILTGNFALSATAELWGKHLPKMAHLNQLSLRSCCLAPTDINHIASAVGDMPRLTSLNLSHNGMTLYTRISVKLWAMDLPKMTHLNRLDLSQCYLTPTDTEHILTAVGDMPRLTELNLEGNNVVGRSAMLLAERLPRLNLRI</sequence>
<dbReference type="SUPFAM" id="SSF52047">
    <property type="entry name" value="RNI-like"/>
    <property type="match status" value="1"/>
</dbReference>
<dbReference type="OrthoDB" id="1394818at2759"/>
<dbReference type="Gene3D" id="3.40.50.300">
    <property type="entry name" value="P-loop containing nucleotide triphosphate hydrolases"/>
    <property type="match status" value="1"/>
</dbReference>
<evidence type="ECO:0000313" key="6">
    <source>
        <dbReference type="Proteomes" id="UP000887568"/>
    </source>
</evidence>
<dbReference type="PANTHER" id="PTHR46312">
    <property type="entry name" value="NACHT DOMAIN-CONTAINING PROTEIN"/>
    <property type="match status" value="1"/>
</dbReference>
<accession>A0A914AG18</accession>
<dbReference type="InterPro" id="IPR032675">
    <property type="entry name" value="LRR_dom_sf"/>
</dbReference>
<keyword evidence="2" id="KW-0067">ATP-binding</keyword>
<dbReference type="InterPro" id="IPR007111">
    <property type="entry name" value="NACHT_NTPase"/>
</dbReference>
<feature type="region of interest" description="Disordered" evidence="3">
    <location>
        <begin position="149"/>
        <end position="175"/>
    </location>
</feature>
<keyword evidence="6" id="KW-1185">Reference proteome</keyword>
<name>A0A914AG18_PATMI</name>
<dbReference type="GeneID" id="119733168"/>
<protein>
    <recommendedName>
        <fullName evidence="4">NACHT domain-containing protein</fullName>
    </recommendedName>
</protein>